<dbReference type="SFLD" id="SFLDS00003">
    <property type="entry name" value="Haloacid_Dehalogenase"/>
    <property type="match status" value="1"/>
</dbReference>
<dbReference type="Pfam" id="PF08282">
    <property type="entry name" value="Hydrolase_3"/>
    <property type="match status" value="1"/>
</dbReference>
<dbReference type="SUPFAM" id="SSF56784">
    <property type="entry name" value="HAD-like"/>
    <property type="match status" value="1"/>
</dbReference>
<dbReference type="GO" id="GO:0016788">
    <property type="term" value="F:hydrolase activity, acting on ester bonds"/>
    <property type="evidence" value="ECO:0007669"/>
    <property type="project" value="InterPro"/>
</dbReference>
<dbReference type="SFLD" id="SFLDG01136">
    <property type="entry name" value="C1.6:_Phosphoserine_Phosphatas"/>
    <property type="match status" value="1"/>
</dbReference>
<dbReference type="InterPro" id="IPR036412">
    <property type="entry name" value="HAD-like_sf"/>
</dbReference>
<evidence type="ECO:0000256" key="6">
    <source>
        <dbReference type="ARBA" id="ARBA00022842"/>
    </source>
</evidence>
<dbReference type="AlphaFoldDB" id="A0AAJ1CG28"/>
<comment type="caution">
    <text evidence="8">The sequence shown here is derived from an EMBL/GenBank/DDBJ whole genome shotgun (WGS) entry which is preliminary data.</text>
</comment>
<dbReference type="SFLD" id="SFLDG01138">
    <property type="entry name" value="C1.6.2:_Deoxy-d-mannose-octulo"/>
    <property type="match status" value="1"/>
</dbReference>
<evidence type="ECO:0000313" key="9">
    <source>
        <dbReference type="Proteomes" id="UP001205035"/>
    </source>
</evidence>
<evidence type="ECO:0000256" key="4">
    <source>
        <dbReference type="ARBA" id="ARBA00022723"/>
    </source>
</evidence>
<dbReference type="PANTHER" id="PTHR21485:SF3">
    <property type="entry name" value="N-ACYLNEURAMINATE CYTIDYLYLTRANSFERASE"/>
    <property type="match status" value="1"/>
</dbReference>
<dbReference type="PIRSF" id="PIRSF006118">
    <property type="entry name" value="KDO8-P_Ptase"/>
    <property type="match status" value="1"/>
</dbReference>
<evidence type="ECO:0000256" key="3">
    <source>
        <dbReference type="ARBA" id="ARBA00011881"/>
    </source>
</evidence>
<feature type="binding site" evidence="7">
    <location>
        <position position="10"/>
    </location>
    <ligand>
        <name>Mg(2+)</name>
        <dbReference type="ChEBI" id="CHEBI:18420"/>
    </ligand>
</feature>
<dbReference type="InterPro" id="IPR050793">
    <property type="entry name" value="CMP-NeuNAc_synthase"/>
</dbReference>
<proteinExistence type="inferred from homology"/>
<comment type="subunit">
    <text evidence="3">Homotetramer.</text>
</comment>
<dbReference type="GO" id="GO:0046872">
    <property type="term" value="F:metal ion binding"/>
    <property type="evidence" value="ECO:0007669"/>
    <property type="project" value="UniProtKB-KW"/>
</dbReference>
<dbReference type="PANTHER" id="PTHR21485">
    <property type="entry name" value="HAD SUPERFAMILY MEMBERS CMAS AND KDSC"/>
    <property type="match status" value="1"/>
</dbReference>
<organism evidence="8 9">
    <name type="scientific">Alistipes onderdonkii</name>
    <dbReference type="NCBI Taxonomy" id="328813"/>
    <lineage>
        <taxon>Bacteria</taxon>
        <taxon>Pseudomonadati</taxon>
        <taxon>Bacteroidota</taxon>
        <taxon>Bacteroidia</taxon>
        <taxon>Bacteroidales</taxon>
        <taxon>Rikenellaceae</taxon>
        <taxon>Alistipes</taxon>
    </lineage>
</organism>
<accession>A0AAJ1CG28</accession>
<gene>
    <name evidence="8" type="ORF">NE651_13455</name>
</gene>
<comment type="cofactor">
    <cofactor evidence="1 7">
        <name>Mg(2+)</name>
        <dbReference type="ChEBI" id="CHEBI:18420"/>
    </cofactor>
</comment>
<dbReference type="EMBL" id="JANGBQ010000025">
    <property type="protein sequence ID" value="MCQ5083890.1"/>
    <property type="molecule type" value="Genomic_DNA"/>
</dbReference>
<evidence type="ECO:0000256" key="5">
    <source>
        <dbReference type="ARBA" id="ARBA00022801"/>
    </source>
</evidence>
<keyword evidence="5 8" id="KW-0378">Hydrolase</keyword>
<dbReference type="InterPro" id="IPR023214">
    <property type="entry name" value="HAD_sf"/>
</dbReference>
<dbReference type="InterPro" id="IPR010023">
    <property type="entry name" value="KdsC_fam"/>
</dbReference>
<dbReference type="GO" id="GO:0008781">
    <property type="term" value="F:N-acylneuraminate cytidylyltransferase activity"/>
    <property type="evidence" value="ECO:0007669"/>
    <property type="project" value="TreeGrafter"/>
</dbReference>
<evidence type="ECO:0000256" key="2">
    <source>
        <dbReference type="ARBA" id="ARBA00005893"/>
    </source>
</evidence>
<dbReference type="Proteomes" id="UP001205035">
    <property type="component" value="Unassembled WGS sequence"/>
</dbReference>
<dbReference type="RefSeq" id="WP_018696982.1">
    <property type="nucleotide sequence ID" value="NZ_AP025562.1"/>
</dbReference>
<protein>
    <submittedName>
        <fullName evidence="8">HAD-IIIA family hydrolase</fullName>
    </submittedName>
</protein>
<feature type="binding site" evidence="7">
    <location>
        <position position="103"/>
    </location>
    <ligand>
        <name>Mg(2+)</name>
        <dbReference type="ChEBI" id="CHEBI:18420"/>
    </ligand>
</feature>
<keyword evidence="4 7" id="KW-0479">Metal-binding</keyword>
<dbReference type="CDD" id="cd01630">
    <property type="entry name" value="HAD_KDO-like"/>
    <property type="match status" value="1"/>
</dbReference>
<dbReference type="Gene3D" id="3.40.50.1000">
    <property type="entry name" value="HAD superfamily/HAD-like"/>
    <property type="match status" value="1"/>
</dbReference>
<keyword evidence="6 7" id="KW-0460">Magnesium</keyword>
<feature type="binding site" evidence="7">
    <location>
        <position position="12"/>
    </location>
    <ligand>
        <name>substrate</name>
    </ligand>
</feature>
<evidence type="ECO:0000256" key="1">
    <source>
        <dbReference type="ARBA" id="ARBA00001946"/>
    </source>
</evidence>
<evidence type="ECO:0000313" key="8">
    <source>
        <dbReference type="EMBL" id="MCQ5083890.1"/>
    </source>
</evidence>
<dbReference type="NCBIfam" id="TIGR01670">
    <property type="entry name" value="KdsC-phosphatas"/>
    <property type="match status" value="1"/>
</dbReference>
<name>A0AAJ1CG28_9BACT</name>
<dbReference type="FunFam" id="3.40.50.1000:FF:000029">
    <property type="entry name" value="3-deoxy-D-manno-octulosonate 8-phosphate phosphatase KdsC"/>
    <property type="match status" value="1"/>
</dbReference>
<sequence length="168" mass="18568">MNNIKLILTDIDGVWTDGGMYYDQTGNEWKKFHTYDSAGVFFAHRAGIPVGILTGETTSIVKRRAEKLGVDYLFQGVTNKLEIAQGLCGELCISLDEVAYIGDDLNDIELLRKVGVSGVPASAPEYIRRLATVSLQKRGGEGVFREFVEVLLQDNLVTLFQGYISENS</sequence>
<reference evidence="8" key="1">
    <citation type="submission" date="2022-06" db="EMBL/GenBank/DDBJ databases">
        <title>Isolation of gut microbiota from human fecal samples.</title>
        <authorList>
            <person name="Pamer E.G."/>
            <person name="Barat B."/>
            <person name="Waligurski E."/>
            <person name="Medina S."/>
            <person name="Paddock L."/>
            <person name="Mostad J."/>
        </authorList>
    </citation>
    <scope>NUCLEOTIDE SEQUENCE</scope>
    <source>
        <strain evidence="8">DFI.6.22</strain>
    </source>
</reference>
<comment type="similarity">
    <text evidence="2">Belongs to the KdsC family.</text>
</comment>
<evidence type="ECO:0000256" key="7">
    <source>
        <dbReference type="PIRSR" id="PIRSR006118-2"/>
    </source>
</evidence>